<evidence type="ECO:0000313" key="2">
    <source>
        <dbReference type="Proteomes" id="UP000237968"/>
    </source>
</evidence>
<accession>A0A2S9YB51</accession>
<evidence type="ECO:0000313" key="1">
    <source>
        <dbReference type="EMBL" id="PRQ02329.1"/>
    </source>
</evidence>
<gene>
    <name evidence="1" type="ORF">ENSA5_24200</name>
</gene>
<dbReference type="RefSeq" id="WP_181197683.1">
    <property type="nucleotide sequence ID" value="NZ_PVNK01000123.1"/>
</dbReference>
<comment type="caution">
    <text evidence="1">The sequence shown here is derived from an EMBL/GenBank/DDBJ whole genome shotgun (WGS) entry which is preliminary data.</text>
</comment>
<dbReference type="EMBL" id="PVNK01000123">
    <property type="protein sequence ID" value="PRQ02329.1"/>
    <property type="molecule type" value="Genomic_DNA"/>
</dbReference>
<reference evidence="1 2" key="1">
    <citation type="submission" date="2018-03" db="EMBL/GenBank/DDBJ databases">
        <title>Draft Genome Sequences of the Obligatory Marine Myxobacteria Enhygromyxa salina SWB005.</title>
        <authorList>
            <person name="Poehlein A."/>
            <person name="Moghaddam J.A."/>
            <person name="Harms H."/>
            <person name="Alanjari M."/>
            <person name="Koenig G.M."/>
            <person name="Daniel R."/>
            <person name="Schaeberle T.F."/>
        </authorList>
    </citation>
    <scope>NUCLEOTIDE SEQUENCE [LARGE SCALE GENOMIC DNA]</scope>
    <source>
        <strain evidence="1 2">SWB005</strain>
    </source>
</reference>
<keyword evidence="2" id="KW-1185">Reference proteome</keyword>
<dbReference type="Proteomes" id="UP000237968">
    <property type="component" value="Unassembled WGS sequence"/>
</dbReference>
<sequence>MGGLLCRQRLSSQTFPDKNVPRPNAFGHTGCSQHSQCPEPEYCWNAGPQGICWQEEPMHSRIHPALLILAFHSLACSEDSSNECVEVDEQLADPSPRVWCGGEFSPPPWNGEEAAKSLAVCLEPQSGGACKLCPRADVVDDVEVKMHEKLAADRPDCALEHWEFGCMRTVENAKMIGHETNYCCYQVAIWGQGCKDDLSD</sequence>
<dbReference type="AlphaFoldDB" id="A0A2S9YB51"/>
<organism evidence="1 2">
    <name type="scientific">Enhygromyxa salina</name>
    <dbReference type="NCBI Taxonomy" id="215803"/>
    <lineage>
        <taxon>Bacteria</taxon>
        <taxon>Pseudomonadati</taxon>
        <taxon>Myxococcota</taxon>
        <taxon>Polyangia</taxon>
        <taxon>Nannocystales</taxon>
        <taxon>Nannocystaceae</taxon>
        <taxon>Enhygromyxa</taxon>
    </lineage>
</organism>
<protein>
    <submittedName>
        <fullName evidence="1">Uncharacterized protein</fullName>
    </submittedName>
</protein>
<proteinExistence type="predicted"/>
<name>A0A2S9YB51_9BACT</name>